<proteinExistence type="inferred from homology"/>
<evidence type="ECO:0000313" key="7">
    <source>
        <dbReference type="Proteomes" id="UP000318995"/>
    </source>
</evidence>
<sequence length="103" mass="11055">MNLINPANGPQVLGVSAQSLAAGNKPDATAGGAFREMLAGSLESVNSMQQQADQAIETLFTGGDIDPAEVLTAVQKADMAFRMTMQVRNKLMDVYREIQEVRI</sequence>
<comment type="subcellular location">
    <subcellularLocation>
        <location evidence="1 4">Bacterial flagellum basal body</location>
    </subcellularLocation>
</comment>
<dbReference type="HAMAP" id="MF_00724">
    <property type="entry name" value="FliE"/>
    <property type="match status" value="1"/>
</dbReference>
<evidence type="ECO:0000256" key="3">
    <source>
        <dbReference type="ARBA" id="ARBA00023143"/>
    </source>
</evidence>
<evidence type="ECO:0000256" key="1">
    <source>
        <dbReference type="ARBA" id="ARBA00004117"/>
    </source>
</evidence>
<keyword evidence="6" id="KW-0282">Flagellum</keyword>
<comment type="caution">
    <text evidence="6">The sequence shown here is derived from an EMBL/GenBank/DDBJ whole genome shotgun (WGS) entry which is preliminary data.</text>
</comment>
<evidence type="ECO:0000256" key="4">
    <source>
        <dbReference type="HAMAP-Rule" id="MF_00724"/>
    </source>
</evidence>
<keyword evidence="7" id="KW-1185">Reference proteome</keyword>
<dbReference type="OrthoDB" id="285952at2"/>
<dbReference type="PANTHER" id="PTHR34653">
    <property type="match status" value="1"/>
</dbReference>
<evidence type="ECO:0000256" key="2">
    <source>
        <dbReference type="ARBA" id="ARBA00009272"/>
    </source>
</evidence>
<dbReference type="InterPro" id="IPR001624">
    <property type="entry name" value="FliE"/>
</dbReference>
<dbReference type="Proteomes" id="UP000318995">
    <property type="component" value="Unassembled WGS sequence"/>
</dbReference>
<dbReference type="NCBIfam" id="TIGR00205">
    <property type="entry name" value="fliE"/>
    <property type="match status" value="1"/>
</dbReference>
<dbReference type="GO" id="GO:0071973">
    <property type="term" value="P:bacterial-type flagellum-dependent cell motility"/>
    <property type="evidence" value="ECO:0007669"/>
    <property type="project" value="InterPro"/>
</dbReference>
<dbReference type="Pfam" id="PF02049">
    <property type="entry name" value="FliE"/>
    <property type="match status" value="1"/>
</dbReference>
<dbReference type="GO" id="GO:0003774">
    <property type="term" value="F:cytoskeletal motor activity"/>
    <property type="evidence" value="ECO:0007669"/>
    <property type="project" value="InterPro"/>
</dbReference>
<dbReference type="GO" id="GO:0005198">
    <property type="term" value="F:structural molecule activity"/>
    <property type="evidence" value="ECO:0007669"/>
    <property type="project" value="UniProtKB-UniRule"/>
</dbReference>
<comment type="similarity">
    <text evidence="2 4">Belongs to the FliE family.</text>
</comment>
<accession>A0A5C5VZG3</accession>
<reference evidence="6 7" key="1">
    <citation type="submission" date="2019-02" db="EMBL/GenBank/DDBJ databases">
        <title>Deep-cultivation of Planctomycetes and their phenomic and genomic characterization uncovers novel biology.</title>
        <authorList>
            <person name="Wiegand S."/>
            <person name="Jogler M."/>
            <person name="Boedeker C."/>
            <person name="Pinto D."/>
            <person name="Vollmers J."/>
            <person name="Rivas-Marin E."/>
            <person name="Kohn T."/>
            <person name="Peeters S.H."/>
            <person name="Heuer A."/>
            <person name="Rast P."/>
            <person name="Oberbeckmann S."/>
            <person name="Bunk B."/>
            <person name="Jeske O."/>
            <person name="Meyerdierks A."/>
            <person name="Storesund J.E."/>
            <person name="Kallscheuer N."/>
            <person name="Luecker S."/>
            <person name="Lage O.M."/>
            <person name="Pohl T."/>
            <person name="Merkel B.J."/>
            <person name="Hornburger P."/>
            <person name="Mueller R.-W."/>
            <person name="Bruemmer F."/>
            <person name="Labrenz M."/>
            <person name="Spormann A.M."/>
            <person name="Op Den Camp H."/>
            <person name="Overmann J."/>
            <person name="Amann R."/>
            <person name="Jetten M.S.M."/>
            <person name="Mascher T."/>
            <person name="Medema M.H."/>
            <person name="Devos D.P."/>
            <person name="Kaster A.-K."/>
            <person name="Ovreas L."/>
            <person name="Rohde M."/>
            <person name="Galperin M.Y."/>
            <person name="Jogler C."/>
        </authorList>
    </citation>
    <scope>NUCLEOTIDE SEQUENCE [LARGE SCALE GENOMIC DNA]</scope>
    <source>
        <strain evidence="6 7">Pla111</strain>
    </source>
</reference>
<evidence type="ECO:0000256" key="5">
    <source>
        <dbReference type="NCBIfam" id="TIGR00205"/>
    </source>
</evidence>
<organism evidence="6 7">
    <name type="scientific">Botrimarina hoheduenensis</name>
    <dbReference type="NCBI Taxonomy" id="2528000"/>
    <lineage>
        <taxon>Bacteria</taxon>
        <taxon>Pseudomonadati</taxon>
        <taxon>Planctomycetota</taxon>
        <taxon>Planctomycetia</taxon>
        <taxon>Pirellulales</taxon>
        <taxon>Lacipirellulaceae</taxon>
        <taxon>Botrimarina</taxon>
    </lineage>
</organism>
<gene>
    <name evidence="4" type="primary">fliE</name>
    <name evidence="6" type="ORF">Pla111_21290</name>
</gene>
<dbReference type="RefSeq" id="WP_146574087.1">
    <property type="nucleotide sequence ID" value="NZ_SJPH01000004.1"/>
</dbReference>
<keyword evidence="6" id="KW-0969">Cilium</keyword>
<dbReference type="PANTHER" id="PTHR34653:SF1">
    <property type="entry name" value="FLAGELLAR HOOK-BASAL BODY COMPLEX PROTEIN FLIE"/>
    <property type="match status" value="1"/>
</dbReference>
<protein>
    <recommendedName>
        <fullName evidence="4 5">Flagellar hook-basal body complex protein FliE</fullName>
    </recommendedName>
</protein>
<dbReference type="GO" id="GO:0009425">
    <property type="term" value="C:bacterial-type flagellum basal body"/>
    <property type="evidence" value="ECO:0007669"/>
    <property type="project" value="UniProtKB-SubCell"/>
</dbReference>
<keyword evidence="6" id="KW-0966">Cell projection</keyword>
<dbReference type="AlphaFoldDB" id="A0A5C5VZG3"/>
<dbReference type="PRINTS" id="PR01006">
    <property type="entry name" value="FLGHOOKFLIE"/>
</dbReference>
<keyword evidence="3 4" id="KW-0975">Bacterial flagellum</keyword>
<name>A0A5C5VZG3_9BACT</name>
<dbReference type="EMBL" id="SJPH01000004">
    <property type="protein sequence ID" value="TWT43179.1"/>
    <property type="molecule type" value="Genomic_DNA"/>
</dbReference>
<evidence type="ECO:0000313" key="6">
    <source>
        <dbReference type="EMBL" id="TWT43179.1"/>
    </source>
</evidence>